<dbReference type="PANTHER" id="PTHR48148">
    <property type="entry name" value="KERATINOCYTE PROLINE-RICH PROTEIN"/>
    <property type="match status" value="1"/>
</dbReference>
<feature type="compositionally biased region" description="Basic and acidic residues" evidence="2">
    <location>
        <begin position="285"/>
        <end position="315"/>
    </location>
</feature>
<dbReference type="PROSITE" id="PS51109">
    <property type="entry name" value="G5"/>
    <property type="match status" value="1"/>
</dbReference>
<dbReference type="Proteomes" id="UP000287609">
    <property type="component" value="Unassembled WGS sequence"/>
</dbReference>
<sequence length="487" mass="53643">MAKTWSPHRMTVMRRIRVAAVAAAVTVASCITFGVTARKSVALTVNGQTTHVTTYAPSIYALLKEQHIDVKTHDIVTSDSPEGLTDHATITVKSAYQTTISIDGQQVPFWTVADSAEQLIGFFEQNNVEASRITVDIPNVYNQLTGGITINAHGPVTVIADGKTMEAPDGNQPAAAIFDSLGITIGKDDRVSVQKKGNTTILRVQRVTHDRIEEHESIPFETRTVVDATLAPGETKVMQAGVNGERVATYDVVYVDGKEESRTLVSENVVKAALDQVIAVGPQKPETKPDTKQDQDQDQDQNQKEPSQEPSKDPEPTPSPSSSDKTDPTPTPSPIDTPQPKPEPTQPTPSPSPTQPTPSPKPDPKPDPKPVDPDEEAKNGSRLFRPSPQVAKNYAAGAAAQYGWTGQQWLDLEKIWERESNWRWYAQNPYSPAYGIPQCYYPQNMAAYGKYYRDDAAAQIDWGLNYIAGRYGSPMKAWVYWQTHNWY</sequence>
<evidence type="ECO:0000313" key="5">
    <source>
        <dbReference type="Proteomes" id="UP000287609"/>
    </source>
</evidence>
<dbReference type="OrthoDB" id="9766277at2"/>
<name>A0A430FNX0_9BIFI</name>
<evidence type="ECO:0000256" key="1">
    <source>
        <dbReference type="ARBA" id="ARBA00022729"/>
    </source>
</evidence>
<dbReference type="InterPro" id="IPR011098">
    <property type="entry name" value="G5_dom"/>
</dbReference>
<dbReference type="Pfam" id="PF03990">
    <property type="entry name" value="DUF348"/>
    <property type="match status" value="2"/>
</dbReference>
<dbReference type="RefSeq" id="WP_125963965.1">
    <property type="nucleotide sequence ID" value="NZ_QXGM01000003.1"/>
</dbReference>
<protein>
    <submittedName>
        <fullName evidence="4">Lytic transglycosylase</fullName>
    </submittedName>
</protein>
<dbReference type="PANTHER" id="PTHR48148:SF3">
    <property type="entry name" value="KERATINOCYTE PROLINE-RICH PROTEIN"/>
    <property type="match status" value="1"/>
</dbReference>
<keyword evidence="1" id="KW-0732">Signal</keyword>
<reference evidence="4 5" key="1">
    <citation type="submission" date="2018-09" db="EMBL/GenBank/DDBJ databases">
        <title>Characterization of the phylogenetic diversity of five novel species belonging to the genus Bifidobacterium.</title>
        <authorList>
            <person name="Lugli G.A."/>
            <person name="Duranti S."/>
            <person name="Milani C."/>
        </authorList>
    </citation>
    <scope>NUCLEOTIDE SEQUENCE [LARGE SCALE GENOMIC DNA]</scope>
    <source>
        <strain evidence="4 5">2036B</strain>
    </source>
</reference>
<gene>
    <name evidence="4" type="ORF">D2E26_1319</name>
</gene>
<feature type="compositionally biased region" description="Pro residues" evidence="2">
    <location>
        <begin position="329"/>
        <end position="361"/>
    </location>
</feature>
<evidence type="ECO:0000256" key="2">
    <source>
        <dbReference type="SAM" id="MobiDB-lite"/>
    </source>
</evidence>
<dbReference type="Pfam" id="PF07501">
    <property type="entry name" value="G5"/>
    <property type="match status" value="1"/>
</dbReference>
<dbReference type="PROSITE" id="PS51257">
    <property type="entry name" value="PROKAR_LIPOPROTEIN"/>
    <property type="match status" value="1"/>
</dbReference>
<organism evidence="4 5">
    <name type="scientific">Bifidobacterium dolichotidis</name>
    <dbReference type="NCBI Taxonomy" id="2306976"/>
    <lineage>
        <taxon>Bacteria</taxon>
        <taxon>Bacillati</taxon>
        <taxon>Actinomycetota</taxon>
        <taxon>Actinomycetes</taxon>
        <taxon>Bifidobacteriales</taxon>
        <taxon>Bifidobacteriaceae</taxon>
        <taxon>Bifidobacterium</taxon>
    </lineage>
</organism>
<keyword evidence="5" id="KW-1185">Reference proteome</keyword>
<proteinExistence type="predicted"/>
<evidence type="ECO:0000313" key="4">
    <source>
        <dbReference type="EMBL" id="RSX54519.1"/>
    </source>
</evidence>
<dbReference type="AlphaFoldDB" id="A0A430FNX0"/>
<feature type="compositionally biased region" description="Basic and acidic residues" evidence="2">
    <location>
        <begin position="362"/>
        <end position="379"/>
    </location>
</feature>
<dbReference type="Gene3D" id="2.20.230.10">
    <property type="entry name" value="Resuscitation-promoting factor rpfb"/>
    <property type="match status" value="1"/>
</dbReference>
<comment type="caution">
    <text evidence="4">The sequence shown here is derived from an EMBL/GenBank/DDBJ whole genome shotgun (WGS) entry which is preliminary data.</text>
</comment>
<evidence type="ECO:0000259" key="3">
    <source>
        <dbReference type="PROSITE" id="PS51109"/>
    </source>
</evidence>
<accession>A0A430FNX0</accession>
<dbReference type="InterPro" id="IPR007137">
    <property type="entry name" value="DUF348"/>
</dbReference>
<dbReference type="SMART" id="SM01208">
    <property type="entry name" value="G5"/>
    <property type="match status" value="1"/>
</dbReference>
<feature type="region of interest" description="Disordered" evidence="2">
    <location>
        <begin position="280"/>
        <end position="388"/>
    </location>
</feature>
<dbReference type="EMBL" id="QXGM01000003">
    <property type="protein sequence ID" value="RSX54519.1"/>
    <property type="molecule type" value="Genomic_DNA"/>
</dbReference>
<feature type="domain" description="G5" evidence="3">
    <location>
        <begin position="204"/>
        <end position="284"/>
    </location>
</feature>